<dbReference type="PANTHER" id="PTHR30026">
    <property type="entry name" value="OUTER MEMBRANE PROTEIN TOLC"/>
    <property type="match status" value="1"/>
</dbReference>
<keyword evidence="7" id="KW-0998">Cell outer membrane</keyword>
<evidence type="ECO:0000256" key="7">
    <source>
        <dbReference type="ARBA" id="ARBA00023237"/>
    </source>
</evidence>
<proteinExistence type="inferred from homology"/>
<keyword evidence="3" id="KW-0813">Transport</keyword>
<organism evidence="8 9">
    <name type="scientific">Mariniradius sediminis</name>
    <dbReference type="NCBI Taxonomy" id="2909237"/>
    <lineage>
        <taxon>Bacteria</taxon>
        <taxon>Pseudomonadati</taxon>
        <taxon>Bacteroidota</taxon>
        <taxon>Cytophagia</taxon>
        <taxon>Cytophagales</taxon>
        <taxon>Cyclobacteriaceae</taxon>
        <taxon>Mariniradius</taxon>
    </lineage>
</organism>
<evidence type="ECO:0000256" key="2">
    <source>
        <dbReference type="ARBA" id="ARBA00007613"/>
    </source>
</evidence>
<evidence type="ECO:0000256" key="3">
    <source>
        <dbReference type="ARBA" id="ARBA00022448"/>
    </source>
</evidence>
<dbReference type="InterPro" id="IPR051906">
    <property type="entry name" value="TolC-like"/>
</dbReference>
<keyword evidence="4" id="KW-1134">Transmembrane beta strand</keyword>
<gene>
    <name evidence="8" type="ORF">L0U89_06040</name>
</gene>
<dbReference type="InterPro" id="IPR003423">
    <property type="entry name" value="OMP_efflux"/>
</dbReference>
<evidence type="ECO:0000256" key="5">
    <source>
        <dbReference type="ARBA" id="ARBA00022692"/>
    </source>
</evidence>
<dbReference type="RefSeq" id="WP_234860707.1">
    <property type="nucleotide sequence ID" value="NZ_JAKEVZ010000003.1"/>
</dbReference>
<dbReference type="Gene3D" id="1.20.1600.10">
    <property type="entry name" value="Outer membrane efflux proteins (OEP)"/>
    <property type="match status" value="1"/>
</dbReference>
<sequence length="296" mass="33714">MKTYRLLLVLLLFSIEGLAQEKALYEMGSTFEDKLLQIELAMLTSKQEAAQAKVNLETSSLRLKSNLGLNESAEITLLSPQEYPVFPVDVDKAISLAFENRAEALGFERRKLEADAQVAEAKGERMQMNLAASYGLNNAALTWADIYRNPDNQALVNLALSVPVLDWGRNKARMSLAQANKKLVEYEVAQEVINFEQEIFTKVKNFEMLEERLSVSKLSSEVAQKRYDLAVKRYQTGNVSLTDLNIVQQEKDSSKRLYVGSLRDYWLAYFELRQLTLYDFESGQLLYIPEVEDTKP</sequence>
<dbReference type="SUPFAM" id="SSF56954">
    <property type="entry name" value="Outer membrane efflux proteins (OEP)"/>
    <property type="match status" value="1"/>
</dbReference>
<name>A0ABS9BRD7_9BACT</name>
<evidence type="ECO:0000313" key="9">
    <source>
        <dbReference type="Proteomes" id="UP001201449"/>
    </source>
</evidence>
<evidence type="ECO:0000313" key="8">
    <source>
        <dbReference type="EMBL" id="MCF1750625.1"/>
    </source>
</evidence>
<protein>
    <submittedName>
        <fullName evidence="8">TolC family protein</fullName>
    </submittedName>
</protein>
<evidence type="ECO:0000256" key="6">
    <source>
        <dbReference type="ARBA" id="ARBA00023136"/>
    </source>
</evidence>
<evidence type="ECO:0000256" key="4">
    <source>
        <dbReference type="ARBA" id="ARBA00022452"/>
    </source>
</evidence>
<evidence type="ECO:0000256" key="1">
    <source>
        <dbReference type="ARBA" id="ARBA00004442"/>
    </source>
</evidence>
<comment type="similarity">
    <text evidence="2">Belongs to the outer membrane factor (OMF) (TC 1.B.17) family.</text>
</comment>
<dbReference type="Pfam" id="PF02321">
    <property type="entry name" value="OEP"/>
    <property type="match status" value="1"/>
</dbReference>
<dbReference type="PANTHER" id="PTHR30026:SF20">
    <property type="entry name" value="OUTER MEMBRANE PROTEIN TOLC"/>
    <property type="match status" value="1"/>
</dbReference>
<dbReference type="EMBL" id="JAKEVZ010000003">
    <property type="protein sequence ID" value="MCF1750625.1"/>
    <property type="molecule type" value="Genomic_DNA"/>
</dbReference>
<dbReference type="Proteomes" id="UP001201449">
    <property type="component" value="Unassembled WGS sequence"/>
</dbReference>
<keyword evidence="6" id="KW-0472">Membrane</keyword>
<keyword evidence="9" id="KW-1185">Reference proteome</keyword>
<accession>A0ABS9BRD7</accession>
<reference evidence="8 9" key="1">
    <citation type="submission" date="2022-01" db="EMBL/GenBank/DDBJ databases">
        <title>Mariniradius saccharolyticus sp. nov., isolated from sediment of a river.</title>
        <authorList>
            <person name="Liu H."/>
        </authorList>
    </citation>
    <scope>NUCLEOTIDE SEQUENCE [LARGE SCALE GENOMIC DNA]</scope>
    <source>
        <strain evidence="8 9">RY-2</strain>
    </source>
</reference>
<comment type="subcellular location">
    <subcellularLocation>
        <location evidence="1">Cell outer membrane</location>
    </subcellularLocation>
</comment>
<comment type="caution">
    <text evidence="8">The sequence shown here is derived from an EMBL/GenBank/DDBJ whole genome shotgun (WGS) entry which is preliminary data.</text>
</comment>
<keyword evidence="5" id="KW-0812">Transmembrane</keyword>